<dbReference type="Proteomes" id="UP001359485">
    <property type="component" value="Unassembled WGS sequence"/>
</dbReference>
<evidence type="ECO:0000313" key="2">
    <source>
        <dbReference type="Proteomes" id="UP001359485"/>
    </source>
</evidence>
<proteinExistence type="predicted"/>
<organism evidence="1 2">
    <name type="scientific">Polyplax serrata</name>
    <name type="common">Common mouse louse</name>
    <dbReference type="NCBI Taxonomy" id="468196"/>
    <lineage>
        <taxon>Eukaryota</taxon>
        <taxon>Metazoa</taxon>
        <taxon>Ecdysozoa</taxon>
        <taxon>Arthropoda</taxon>
        <taxon>Hexapoda</taxon>
        <taxon>Insecta</taxon>
        <taxon>Pterygota</taxon>
        <taxon>Neoptera</taxon>
        <taxon>Paraneoptera</taxon>
        <taxon>Psocodea</taxon>
        <taxon>Troctomorpha</taxon>
        <taxon>Phthiraptera</taxon>
        <taxon>Anoplura</taxon>
        <taxon>Polyplacidae</taxon>
        <taxon>Polyplax</taxon>
    </lineage>
</organism>
<evidence type="ECO:0000313" key="1">
    <source>
        <dbReference type="EMBL" id="KAK6631606.1"/>
    </source>
</evidence>
<keyword evidence="2" id="KW-1185">Reference proteome</keyword>
<reference evidence="1 2" key="1">
    <citation type="submission" date="2023-09" db="EMBL/GenBank/DDBJ databases">
        <title>Genomes of two closely related lineages of the louse Polyplax serrata with different host specificities.</title>
        <authorList>
            <person name="Martinu J."/>
            <person name="Tarabai H."/>
            <person name="Stefka J."/>
            <person name="Hypsa V."/>
        </authorList>
    </citation>
    <scope>NUCLEOTIDE SEQUENCE [LARGE SCALE GENOMIC DNA]</scope>
    <source>
        <strain evidence="1">98ZLc_SE</strain>
    </source>
</reference>
<protein>
    <submittedName>
        <fullName evidence="1">Uncharacterized protein</fullName>
    </submittedName>
</protein>
<comment type="caution">
    <text evidence="1">The sequence shown here is derived from an EMBL/GenBank/DDBJ whole genome shotgun (WGS) entry which is preliminary data.</text>
</comment>
<accession>A0ABR1AZ15</accession>
<sequence length="99" mass="11468">MDRKTNSTRPEDELAENLWNLVSLGRKIIDLLFGSDFLNFARVLPCLINLVTEKFDVHQLKFTQIPKQPFQCISHGGEHRGHMVPESVRTFCPSFQVRQ</sequence>
<gene>
    <name evidence="1" type="ORF">RUM44_006135</name>
</gene>
<name>A0ABR1AZ15_POLSC</name>
<dbReference type="EMBL" id="JAWJWF010000006">
    <property type="protein sequence ID" value="KAK6631606.1"/>
    <property type="molecule type" value="Genomic_DNA"/>
</dbReference>